<name>A0A4R0RAN8_9APHY</name>
<comment type="caution">
    <text evidence="1">The sequence shown here is derived from an EMBL/GenBank/DDBJ whole genome shotgun (WGS) entry which is preliminary data.</text>
</comment>
<gene>
    <name evidence="1" type="ORF">EIP91_004066</name>
</gene>
<dbReference type="Proteomes" id="UP000292702">
    <property type="component" value="Unassembled WGS sequence"/>
</dbReference>
<organism evidence="1 2">
    <name type="scientific">Steccherinum ochraceum</name>
    <dbReference type="NCBI Taxonomy" id="92696"/>
    <lineage>
        <taxon>Eukaryota</taxon>
        <taxon>Fungi</taxon>
        <taxon>Dikarya</taxon>
        <taxon>Basidiomycota</taxon>
        <taxon>Agaricomycotina</taxon>
        <taxon>Agaricomycetes</taxon>
        <taxon>Polyporales</taxon>
        <taxon>Steccherinaceae</taxon>
        <taxon>Steccherinum</taxon>
    </lineage>
</organism>
<dbReference type="EMBL" id="RWJN01000235">
    <property type="protein sequence ID" value="TCD64462.1"/>
    <property type="molecule type" value="Genomic_DNA"/>
</dbReference>
<proteinExistence type="predicted"/>
<accession>A0A4R0RAN8</accession>
<dbReference type="AlphaFoldDB" id="A0A4R0RAN8"/>
<evidence type="ECO:0000313" key="2">
    <source>
        <dbReference type="Proteomes" id="UP000292702"/>
    </source>
</evidence>
<reference evidence="1 2" key="1">
    <citation type="submission" date="2018-11" db="EMBL/GenBank/DDBJ databases">
        <title>Genome assembly of Steccherinum ochraceum LE-BIN_3174, the white-rot fungus of the Steccherinaceae family (The Residual Polyporoid clade, Polyporales, Basidiomycota).</title>
        <authorList>
            <person name="Fedorova T.V."/>
            <person name="Glazunova O.A."/>
            <person name="Landesman E.O."/>
            <person name="Moiseenko K.V."/>
            <person name="Psurtseva N.V."/>
            <person name="Savinova O.S."/>
            <person name="Shakhova N.V."/>
            <person name="Tyazhelova T.V."/>
            <person name="Vasina D.V."/>
        </authorList>
    </citation>
    <scope>NUCLEOTIDE SEQUENCE [LARGE SCALE GENOMIC DNA]</scope>
    <source>
        <strain evidence="1 2">LE-BIN_3174</strain>
    </source>
</reference>
<protein>
    <submittedName>
        <fullName evidence="1">Uncharacterized protein</fullName>
    </submittedName>
</protein>
<sequence>MPVYGARYQAINNRWRNQLVEDLRSALKIDRDDPDRVIQVMYQGKVLPEDPLGIRVGERTLDVFPPPASLPVKPIVGREVDMKAWGDAVDRWIGGGCRELRSWRCSLSSQSDPKCHGPTAKK</sequence>
<keyword evidence="2" id="KW-1185">Reference proteome</keyword>
<evidence type="ECO:0000313" key="1">
    <source>
        <dbReference type="EMBL" id="TCD64462.1"/>
    </source>
</evidence>